<evidence type="ECO:0000313" key="4">
    <source>
        <dbReference type="EMBL" id="GFH31430.1"/>
    </source>
</evidence>
<comment type="caution">
    <text evidence="4">The sequence shown here is derived from an EMBL/GenBank/DDBJ whole genome shotgun (WGS) entry which is preliminary data.</text>
</comment>
<sequence>EIRAEINELIGQLEAKNPTPNPTEVLEKLDGEWRLMYTSSSALITVLGLKNLPFVTVGDLTQTINVAEQTVENKVVLSGPLSRTALTTRASFEVRSPKRLQLKLERGSIATPELLSDVEIPSSISLLGQAVDLTQLKDALVPLSNSLQGVVSQVNSVINSTAGPAGLSVPLQGENAQTWQLTTYADDDLRITRGDGGSVFVYCRA</sequence>
<keyword evidence="2" id="KW-0934">Plastid</keyword>
<dbReference type="EMBL" id="BLLF01005619">
    <property type="protein sequence ID" value="GFH31430.1"/>
    <property type="molecule type" value="Genomic_DNA"/>
</dbReference>
<reference evidence="4 5" key="1">
    <citation type="submission" date="2020-02" db="EMBL/GenBank/DDBJ databases">
        <title>Draft genome sequence of Haematococcus lacustris strain NIES-144.</title>
        <authorList>
            <person name="Morimoto D."/>
            <person name="Nakagawa S."/>
            <person name="Yoshida T."/>
            <person name="Sawayama S."/>
        </authorList>
    </citation>
    <scope>NUCLEOTIDE SEQUENCE [LARGE SCALE GENOMIC DNA]</scope>
    <source>
        <strain evidence="4 5">NIES-144</strain>
    </source>
</reference>
<name>A0A6A0AEW3_HAELA</name>
<evidence type="ECO:0000256" key="2">
    <source>
        <dbReference type="ARBA" id="ARBA00022640"/>
    </source>
</evidence>
<dbReference type="InterPro" id="IPR006843">
    <property type="entry name" value="PAP/fibrillin_dom"/>
</dbReference>
<proteinExistence type="predicted"/>
<evidence type="ECO:0000256" key="1">
    <source>
        <dbReference type="ARBA" id="ARBA00004474"/>
    </source>
</evidence>
<accession>A0A6A0AEW3</accession>
<evidence type="ECO:0000259" key="3">
    <source>
        <dbReference type="Pfam" id="PF04755"/>
    </source>
</evidence>
<dbReference type="PANTHER" id="PTHR31906">
    <property type="entry name" value="PLASTID-LIPID-ASSOCIATED PROTEIN 4, CHLOROPLASTIC-RELATED"/>
    <property type="match status" value="1"/>
</dbReference>
<dbReference type="AlphaFoldDB" id="A0A6A0AEW3"/>
<feature type="domain" description="Plastid lipid-associated protein/fibrillin conserved" evidence="3">
    <location>
        <begin position="3"/>
        <end position="201"/>
    </location>
</feature>
<feature type="non-terminal residue" evidence="4">
    <location>
        <position position="1"/>
    </location>
</feature>
<protein>
    <submittedName>
        <fullName evidence="4">Astaxanthin vesicles associated protein</fullName>
    </submittedName>
</protein>
<evidence type="ECO:0000313" key="5">
    <source>
        <dbReference type="Proteomes" id="UP000485058"/>
    </source>
</evidence>
<dbReference type="GO" id="GO:0009536">
    <property type="term" value="C:plastid"/>
    <property type="evidence" value="ECO:0007669"/>
    <property type="project" value="UniProtKB-SubCell"/>
</dbReference>
<gene>
    <name evidence="4" type="ORF">HaLaN_30477</name>
</gene>
<dbReference type="Proteomes" id="UP000485058">
    <property type="component" value="Unassembled WGS sequence"/>
</dbReference>
<feature type="non-terminal residue" evidence="4">
    <location>
        <position position="205"/>
    </location>
</feature>
<comment type="subcellular location">
    <subcellularLocation>
        <location evidence="1">Plastid</location>
    </subcellularLocation>
</comment>
<dbReference type="Pfam" id="PF04755">
    <property type="entry name" value="PAP_fibrillin"/>
    <property type="match status" value="1"/>
</dbReference>
<organism evidence="4 5">
    <name type="scientific">Haematococcus lacustris</name>
    <name type="common">Green alga</name>
    <name type="synonym">Haematococcus pluvialis</name>
    <dbReference type="NCBI Taxonomy" id="44745"/>
    <lineage>
        <taxon>Eukaryota</taxon>
        <taxon>Viridiplantae</taxon>
        <taxon>Chlorophyta</taxon>
        <taxon>core chlorophytes</taxon>
        <taxon>Chlorophyceae</taxon>
        <taxon>CS clade</taxon>
        <taxon>Chlamydomonadales</taxon>
        <taxon>Haematococcaceae</taxon>
        <taxon>Haematococcus</taxon>
    </lineage>
</organism>
<keyword evidence="5" id="KW-1185">Reference proteome</keyword>
<dbReference type="InterPro" id="IPR039633">
    <property type="entry name" value="PAP"/>
</dbReference>